<feature type="transmembrane region" description="Helical" evidence="2">
    <location>
        <begin position="81"/>
        <end position="102"/>
    </location>
</feature>
<keyword evidence="2" id="KW-1133">Transmembrane helix</keyword>
<reference evidence="4" key="1">
    <citation type="submission" date="2022-03" db="EMBL/GenBank/DDBJ databases">
        <authorList>
            <person name="Leyn A S."/>
        </authorList>
    </citation>
    <scope>NUCLEOTIDE SEQUENCE</scope>
    <source>
        <strain evidence="4">Streptomyces globisporus 4-3</strain>
    </source>
</reference>
<dbReference type="InterPro" id="IPR021202">
    <property type="entry name" value="Rv3654c-like"/>
</dbReference>
<comment type="caution">
    <text evidence="4">The sequence shown here is derived from an EMBL/GenBank/DDBJ whole genome shotgun (WGS) entry which is preliminary data.</text>
</comment>
<accession>A0ABM9GXI7</accession>
<dbReference type="NCBIfam" id="TIGR03816">
    <property type="entry name" value="tadE_like_DECH"/>
    <property type="match status" value="1"/>
</dbReference>
<organism evidence="4 5">
    <name type="scientific">Streptomyces globisporus</name>
    <dbReference type="NCBI Taxonomy" id="1908"/>
    <lineage>
        <taxon>Bacteria</taxon>
        <taxon>Bacillati</taxon>
        <taxon>Actinomycetota</taxon>
        <taxon>Actinomycetes</taxon>
        <taxon>Kitasatosporales</taxon>
        <taxon>Streptomycetaceae</taxon>
        <taxon>Streptomyces</taxon>
    </lineage>
</organism>
<feature type="compositionally biased region" description="Low complexity" evidence="1">
    <location>
        <begin position="221"/>
        <end position="237"/>
    </location>
</feature>
<dbReference type="Proteomes" id="UP001154015">
    <property type="component" value="Unassembled WGS sequence"/>
</dbReference>
<feature type="region of interest" description="Disordered" evidence="1">
    <location>
        <begin position="170"/>
        <end position="237"/>
    </location>
</feature>
<evidence type="ECO:0000313" key="4">
    <source>
        <dbReference type="EMBL" id="CAH9416284.1"/>
    </source>
</evidence>
<feature type="domain" description="Putative Flp pilus-assembly TadG-like N-terminal" evidence="3">
    <location>
        <begin position="79"/>
        <end position="125"/>
    </location>
</feature>
<keyword evidence="5" id="KW-1185">Reference proteome</keyword>
<dbReference type="Pfam" id="PF13400">
    <property type="entry name" value="Tad"/>
    <property type="match status" value="1"/>
</dbReference>
<evidence type="ECO:0000259" key="3">
    <source>
        <dbReference type="Pfam" id="PF13400"/>
    </source>
</evidence>
<protein>
    <submittedName>
        <fullName evidence="4">Membrane spanning protein</fullName>
    </submittedName>
</protein>
<evidence type="ECO:0000256" key="1">
    <source>
        <dbReference type="SAM" id="MobiDB-lite"/>
    </source>
</evidence>
<sequence length="237" mass="23503">MRARELGRRGLGALGLGTSRGAFQRWDRGWGRSQGQCPGRGPSPNSNPSPNPNPNPSRGLSRGPSWSQGPNRGRGADRGVATVWVAVTAAGLCTVFAVVLALGQAVAARHRAGGAADLAALAAADRALDGVGAACEAARRVALAQDAAIVRCAVQGEVADVTARVGFGPYLPTVRSRAGPPVTPSAGAPTDPPVRAPADSSGGPPAGPLSGPPAVGPVRPPADSSGGPPEGPGARPR</sequence>
<dbReference type="EMBL" id="CAKXYP010000008">
    <property type="protein sequence ID" value="CAH9416284.1"/>
    <property type="molecule type" value="Genomic_DNA"/>
</dbReference>
<feature type="compositionally biased region" description="Pro residues" evidence="1">
    <location>
        <begin position="45"/>
        <end position="55"/>
    </location>
</feature>
<evidence type="ECO:0000313" key="5">
    <source>
        <dbReference type="Proteomes" id="UP001154015"/>
    </source>
</evidence>
<feature type="region of interest" description="Disordered" evidence="1">
    <location>
        <begin position="24"/>
        <end position="75"/>
    </location>
</feature>
<feature type="compositionally biased region" description="Pro residues" evidence="1">
    <location>
        <begin position="205"/>
        <end position="220"/>
    </location>
</feature>
<name>A0ABM9GXI7_STRGL</name>
<keyword evidence="2" id="KW-0472">Membrane</keyword>
<proteinExistence type="predicted"/>
<dbReference type="InterPro" id="IPR028087">
    <property type="entry name" value="Tad_N"/>
</dbReference>
<keyword evidence="2" id="KW-0812">Transmembrane</keyword>
<evidence type="ECO:0000256" key="2">
    <source>
        <dbReference type="SAM" id="Phobius"/>
    </source>
</evidence>
<gene>
    <name evidence="4" type="ORF">SGL43_03308</name>
</gene>
<dbReference type="RefSeq" id="WP_404830956.1">
    <property type="nucleotide sequence ID" value="NZ_CAKXYP010000008.1"/>
</dbReference>